<dbReference type="InterPro" id="IPR011992">
    <property type="entry name" value="EF-hand-dom_pair"/>
</dbReference>
<dbReference type="EMBL" id="GIBP01008988">
    <property type="protein sequence ID" value="NDV37957.1"/>
    <property type="molecule type" value="Transcribed_RNA"/>
</dbReference>
<dbReference type="GO" id="GO:0005634">
    <property type="term" value="C:nucleus"/>
    <property type="evidence" value="ECO:0007669"/>
    <property type="project" value="TreeGrafter"/>
</dbReference>
<dbReference type="InterPro" id="IPR002048">
    <property type="entry name" value="EF_hand_dom"/>
</dbReference>
<dbReference type="GO" id="GO:0005829">
    <property type="term" value="C:cytosol"/>
    <property type="evidence" value="ECO:0007669"/>
    <property type="project" value="TreeGrafter"/>
</dbReference>
<dbReference type="AlphaFoldDB" id="A0A6B2LMC6"/>
<dbReference type="Gene3D" id="1.10.238.10">
    <property type="entry name" value="EF-hand"/>
    <property type="match status" value="2"/>
</dbReference>
<evidence type="ECO:0000313" key="3">
    <source>
        <dbReference type="EMBL" id="NDV37957.1"/>
    </source>
</evidence>
<name>A0A6B2LMC6_9EUKA</name>
<dbReference type="GO" id="GO:0005509">
    <property type="term" value="F:calcium ion binding"/>
    <property type="evidence" value="ECO:0007669"/>
    <property type="project" value="InterPro"/>
</dbReference>
<evidence type="ECO:0000256" key="1">
    <source>
        <dbReference type="ARBA" id="ARBA00022837"/>
    </source>
</evidence>
<feature type="domain" description="EF-hand" evidence="2">
    <location>
        <begin position="21"/>
        <end position="56"/>
    </location>
</feature>
<dbReference type="InterPro" id="IPR051001">
    <property type="entry name" value="Calbindin_Ca-bind"/>
</dbReference>
<dbReference type="PROSITE" id="PS50222">
    <property type="entry name" value="EF_HAND_2"/>
    <property type="match status" value="2"/>
</dbReference>
<evidence type="ECO:0000259" key="2">
    <source>
        <dbReference type="PROSITE" id="PS50222"/>
    </source>
</evidence>
<dbReference type="PANTHER" id="PTHR19972:SF10">
    <property type="entry name" value="CALBINDIN-32"/>
    <property type="match status" value="1"/>
</dbReference>
<dbReference type="SMART" id="SM00054">
    <property type="entry name" value="EFh"/>
    <property type="match status" value="3"/>
</dbReference>
<dbReference type="Pfam" id="PF13202">
    <property type="entry name" value="EF-hand_5"/>
    <property type="match status" value="1"/>
</dbReference>
<feature type="domain" description="EF-hand" evidence="2">
    <location>
        <begin position="72"/>
        <end position="107"/>
    </location>
</feature>
<reference evidence="3" key="1">
    <citation type="journal article" date="2020" name="J. Eukaryot. Microbiol.">
        <title>De novo Sequencing, Assembly and Annotation of the Transcriptome for the Free-Living Testate Amoeba Arcella intermedia.</title>
        <authorList>
            <person name="Ribeiro G.M."/>
            <person name="Porfirio-Sousa A.L."/>
            <person name="Maurer-Alcala X.X."/>
            <person name="Katz L.A."/>
            <person name="Lahr D.J.G."/>
        </authorList>
    </citation>
    <scope>NUCLEOTIDE SEQUENCE</scope>
</reference>
<keyword evidence="1" id="KW-0106">Calcium</keyword>
<protein>
    <recommendedName>
        <fullName evidence="2">EF-hand domain-containing protein</fullName>
    </recommendedName>
</protein>
<dbReference type="Pfam" id="PF13499">
    <property type="entry name" value="EF-hand_7"/>
    <property type="match status" value="1"/>
</dbReference>
<dbReference type="PANTHER" id="PTHR19972">
    <property type="entry name" value="CALBINDIN"/>
    <property type="match status" value="1"/>
</dbReference>
<accession>A0A6B2LMC6</accession>
<proteinExistence type="predicted"/>
<organism evidence="3">
    <name type="scientific">Arcella intermedia</name>
    <dbReference type="NCBI Taxonomy" id="1963864"/>
    <lineage>
        <taxon>Eukaryota</taxon>
        <taxon>Amoebozoa</taxon>
        <taxon>Tubulinea</taxon>
        <taxon>Elardia</taxon>
        <taxon>Arcellinida</taxon>
        <taxon>Sphaerothecina</taxon>
        <taxon>Arcellidae</taxon>
        <taxon>Arcella</taxon>
    </lineage>
</organism>
<sequence>MDKKEFRLAIKDIAGLLGFGDVDSLVEQLLPIVDVNEDGVLSFEEFEECFQGLAPAPGSPLSVLIGSLNDPTNEKLIAEVFHKYDTNGDGHLDGSEFKAVIADIAQLAGLEGDLEQLASELTVICDVNLDGKLQLSEFIECLQGLAK</sequence>
<dbReference type="SUPFAM" id="SSF47473">
    <property type="entry name" value="EF-hand"/>
    <property type="match status" value="1"/>
</dbReference>
<dbReference type="InterPro" id="IPR018247">
    <property type="entry name" value="EF_Hand_1_Ca_BS"/>
</dbReference>
<dbReference type="GO" id="GO:0099509">
    <property type="term" value="P:regulation of presynaptic cytosolic calcium ion concentration"/>
    <property type="evidence" value="ECO:0007669"/>
    <property type="project" value="TreeGrafter"/>
</dbReference>
<dbReference type="PROSITE" id="PS00018">
    <property type="entry name" value="EF_HAND_1"/>
    <property type="match status" value="2"/>
</dbReference>